<reference evidence="3" key="1">
    <citation type="journal article" date="2023" name="Commun. Biol.">
        <title>Genome analysis of Parmales, the sister group of diatoms, reveals the evolutionary specialization of diatoms from phago-mixotrophs to photoautotrophs.</title>
        <authorList>
            <person name="Ban H."/>
            <person name="Sato S."/>
            <person name="Yoshikawa S."/>
            <person name="Yamada K."/>
            <person name="Nakamura Y."/>
            <person name="Ichinomiya M."/>
            <person name="Sato N."/>
            <person name="Blanc-Mathieu R."/>
            <person name="Endo H."/>
            <person name="Kuwata A."/>
            <person name="Ogata H."/>
        </authorList>
    </citation>
    <scope>NUCLEOTIDE SEQUENCE [LARGE SCALE GENOMIC DNA]</scope>
</reference>
<evidence type="ECO:0000313" key="2">
    <source>
        <dbReference type="EMBL" id="GMI40526.1"/>
    </source>
</evidence>
<sequence>MTKPGSYEVPPPYQSPSSNYSSPPSAPDPYWESQTFGSHLPVASISPSPVIAVAIPSTVVDTLAPPSVGQPKATGGVKDSTVNKDGPPMVLVEKGSRHALKFRHSQDLRMGRPVPLELAGVHEGQGVGKLYSQQKKWQEWRYTETALGTAAPVSIKNVDGHLILSDTVGTKRELCLAASFANFKPGNPVNFVGGTYRRPEWKWLINHDGTISSLKAPHLVLGAGVEIPAQDLEGCRFCCCFPGGSAVYSIKARNKDEYDETGVACPSFLLFFPVPYCTRRRRTRKGRNHFVSVNDKKDAAAFFSDTVIDFGPYCGVGGKCC</sequence>
<protein>
    <submittedName>
        <fullName evidence="2">Uncharacterized protein</fullName>
    </submittedName>
</protein>
<name>A0A9W7G9K3_9STRA</name>
<organism evidence="2 3">
    <name type="scientific">Triparma columacea</name>
    <dbReference type="NCBI Taxonomy" id="722753"/>
    <lineage>
        <taxon>Eukaryota</taxon>
        <taxon>Sar</taxon>
        <taxon>Stramenopiles</taxon>
        <taxon>Ochrophyta</taxon>
        <taxon>Bolidophyceae</taxon>
        <taxon>Parmales</taxon>
        <taxon>Triparmaceae</taxon>
        <taxon>Triparma</taxon>
    </lineage>
</organism>
<comment type="caution">
    <text evidence="2">The sequence shown here is derived from an EMBL/GenBank/DDBJ whole genome shotgun (WGS) entry which is preliminary data.</text>
</comment>
<evidence type="ECO:0000313" key="3">
    <source>
        <dbReference type="Proteomes" id="UP001165065"/>
    </source>
</evidence>
<dbReference type="AlphaFoldDB" id="A0A9W7G9K3"/>
<dbReference type="EMBL" id="BRYA01000131">
    <property type="protein sequence ID" value="GMI40526.1"/>
    <property type="molecule type" value="Genomic_DNA"/>
</dbReference>
<feature type="region of interest" description="Disordered" evidence="1">
    <location>
        <begin position="66"/>
        <end position="88"/>
    </location>
</feature>
<keyword evidence="3" id="KW-1185">Reference proteome</keyword>
<proteinExistence type="predicted"/>
<feature type="region of interest" description="Disordered" evidence="1">
    <location>
        <begin position="1"/>
        <end position="30"/>
    </location>
</feature>
<evidence type="ECO:0000256" key="1">
    <source>
        <dbReference type="SAM" id="MobiDB-lite"/>
    </source>
</evidence>
<gene>
    <name evidence="2" type="ORF">TrCOL_g9708</name>
</gene>
<dbReference type="OrthoDB" id="203500at2759"/>
<accession>A0A9W7G9K3</accession>
<dbReference type="Proteomes" id="UP001165065">
    <property type="component" value="Unassembled WGS sequence"/>
</dbReference>